<organism evidence="6 7">
    <name type="scientific">Molorchus minor</name>
    <dbReference type="NCBI Taxonomy" id="1323400"/>
    <lineage>
        <taxon>Eukaryota</taxon>
        <taxon>Metazoa</taxon>
        <taxon>Ecdysozoa</taxon>
        <taxon>Arthropoda</taxon>
        <taxon>Hexapoda</taxon>
        <taxon>Insecta</taxon>
        <taxon>Pterygota</taxon>
        <taxon>Neoptera</taxon>
        <taxon>Endopterygota</taxon>
        <taxon>Coleoptera</taxon>
        <taxon>Polyphaga</taxon>
        <taxon>Cucujiformia</taxon>
        <taxon>Chrysomeloidea</taxon>
        <taxon>Cerambycidae</taxon>
        <taxon>Lamiinae</taxon>
        <taxon>Monochamini</taxon>
        <taxon>Molorchus</taxon>
    </lineage>
</organism>
<proteinExistence type="inferred from homology"/>
<sequence length="565" mass="64233">MVSERSELNRRLAAYCFLWETTMCQMISKKNIILLALIQICYGVRTYTSKDLIELSYSLTLIDALDTLAIMGNYSEFQRVVDILSTKTDFDANINVSVFETNIRVVGGLLSAHLLSHKAGIKLEPGWPCNGPLLRLAEDVAKRLIIAFDTKTEMPFGTVNLHSEFGTLSRLTGDPLYEEVATKALNSLFAHKSQLGLFGNHIDTDSGRWTAQDAGIGSGVDSYFEYLVKGSILLQKPQFLEMFYESREAIDKHIKKDDWYMWVSMTKGQVTLPVFQSLEAYWPGVLSLLGETSSAMRTLHNYHQVWQQYGFTPEFYYIPQTEAGSNKESYPLRPELVESLMYLYRATGDPYLLQAGEDILRSIQHSAKTPCGYATIKDVKDHKKEDRMESFFLSETTKYLYLLFDTDNFIHNQGEHGTVINTPNGECIIEAGGYIFNTEAHPIDPGALHCCTNIENDNLFDFKKIHQRKSIHGKRIKENKKVVTEDAHNKTEENLYLTRLNVSDVPLGENIQGNNITNVDVGNSTESLIFQSVTDMEKTYIYDSQENLDKLHVANKYSKKYYNGK</sequence>
<comment type="caution">
    <text evidence="6">The sequence shown here is derived from an EMBL/GenBank/DDBJ whole genome shotgun (WGS) entry which is preliminary data.</text>
</comment>
<reference evidence="6" key="1">
    <citation type="journal article" date="2023" name="Insect Mol. Biol.">
        <title>Genome sequencing provides insights into the evolution of gene families encoding plant cell wall-degrading enzymes in longhorned beetles.</title>
        <authorList>
            <person name="Shin N.R."/>
            <person name="Okamura Y."/>
            <person name="Kirsch R."/>
            <person name="Pauchet Y."/>
        </authorList>
    </citation>
    <scope>NUCLEOTIDE SEQUENCE</scope>
    <source>
        <strain evidence="6">MMC_N1</strain>
    </source>
</reference>
<accession>A0ABQ9J2D3</accession>
<dbReference type="Proteomes" id="UP001162164">
    <property type="component" value="Unassembled WGS sequence"/>
</dbReference>
<dbReference type="InterPro" id="IPR044674">
    <property type="entry name" value="EDEM1/2/3"/>
</dbReference>
<keyword evidence="5" id="KW-0378">Hydrolase</keyword>
<comment type="subcellular location">
    <subcellularLocation>
        <location evidence="1">Endoplasmic reticulum</location>
    </subcellularLocation>
</comment>
<name>A0ABQ9J2D3_9CUCU</name>
<comment type="similarity">
    <text evidence="2 5">Belongs to the glycosyl hydrolase 47 family.</text>
</comment>
<keyword evidence="7" id="KW-1185">Reference proteome</keyword>
<evidence type="ECO:0000256" key="4">
    <source>
        <dbReference type="ARBA" id="ARBA00023180"/>
    </source>
</evidence>
<dbReference type="InterPro" id="IPR036026">
    <property type="entry name" value="Seven-hairpin_glycosidases"/>
</dbReference>
<dbReference type="Pfam" id="PF01532">
    <property type="entry name" value="Glyco_hydro_47"/>
    <property type="match status" value="1"/>
</dbReference>
<evidence type="ECO:0000256" key="5">
    <source>
        <dbReference type="RuleBase" id="RU361193"/>
    </source>
</evidence>
<keyword evidence="5" id="KW-0326">Glycosidase</keyword>
<protein>
    <recommendedName>
        <fullName evidence="5">alpha-1,2-Mannosidase</fullName>
        <ecNumber evidence="5">3.2.1.-</ecNumber>
    </recommendedName>
</protein>
<dbReference type="EC" id="3.2.1.-" evidence="5"/>
<dbReference type="InterPro" id="IPR001382">
    <property type="entry name" value="Glyco_hydro_47"/>
</dbReference>
<dbReference type="PRINTS" id="PR00747">
    <property type="entry name" value="GLYHDRLASE47"/>
</dbReference>
<keyword evidence="3" id="KW-0256">Endoplasmic reticulum</keyword>
<evidence type="ECO:0000256" key="1">
    <source>
        <dbReference type="ARBA" id="ARBA00004240"/>
    </source>
</evidence>
<dbReference type="SUPFAM" id="SSF48225">
    <property type="entry name" value="Seven-hairpin glycosidases"/>
    <property type="match status" value="1"/>
</dbReference>
<dbReference type="Gene3D" id="1.50.10.10">
    <property type="match status" value="1"/>
</dbReference>
<dbReference type="PANTHER" id="PTHR45679:SF6">
    <property type="entry name" value="ER DEGRADATION-ENHANCING ALPHA-MANNOSIDASE-LIKE PROTEIN 2"/>
    <property type="match status" value="1"/>
</dbReference>
<dbReference type="EMBL" id="JAPWTJ010001439">
    <property type="protein sequence ID" value="KAJ8971729.1"/>
    <property type="molecule type" value="Genomic_DNA"/>
</dbReference>
<dbReference type="PANTHER" id="PTHR45679">
    <property type="entry name" value="ER DEGRADATION-ENHANCING ALPHA-MANNOSIDASE-LIKE PROTEIN 2"/>
    <property type="match status" value="1"/>
</dbReference>
<evidence type="ECO:0000313" key="7">
    <source>
        <dbReference type="Proteomes" id="UP001162164"/>
    </source>
</evidence>
<keyword evidence="4" id="KW-0325">Glycoprotein</keyword>
<dbReference type="InterPro" id="IPR012341">
    <property type="entry name" value="6hp_glycosidase-like_sf"/>
</dbReference>
<evidence type="ECO:0000256" key="3">
    <source>
        <dbReference type="ARBA" id="ARBA00022824"/>
    </source>
</evidence>
<gene>
    <name evidence="6" type="ORF">NQ317_002559</name>
</gene>
<evidence type="ECO:0000313" key="6">
    <source>
        <dbReference type="EMBL" id="KAJ8971729.1"/>
    </source>
</evidence>
<evidence type="ECO:0000256" key="2">
    <source>
        <dbReference type="ARBA" id="ARBA00007658"/>
    </source>
</evidence>